<evidence type="ECO:0000313" key="4">
    <source>
        <dbReference type="Proteomes" id="UP000238164"/>
    </source>
</evidence>
<keyword evidence="4" id="KW-1185">Reference proteome</keyword>
<dbReference type="Pfam" id="PF05711">
    <property type="entry name" value="TylF"/>
    <property type="match status" value="1"/>
</dbReference>
<feature type="coiled-coil region" evidence="1">
    <location>
        <begin position="35"/>
        <end position="69"/>
    </location>
</feature>
<sequence length="190" mass="21464">MRATGGHARCGGDAMASRWWVGPAGRLRRLVYPQADRMRAEIAELRKANAKLNTRVAELSADLDAVKAEFEKLHTWRTQLHADMDAADRDRIELVRPYTMTSMDKLTSLTLAVRYIVQSGIDGDFMECGVWKDGPRSGRRGGHRPRHLSVRHLCRYDRTNGKRRGFGGREREGAHAEVEQEGQDLGHFAP</sequence>
<dbReference type="AlphaFoldDB" id="A0A2N9JMH3"/>
<dbReference type="EMBL" id="LT985188">
    <property type="protein sequence ID" value="SPD88778.1"/>
    <property type="molecule type" value="Genomic_DNA"/>
</dbReference>
<dbReference type="Proteomes" id="UP000238164">
    <property type="component" value="Chromosome 1"/>
</dbReference>
<feature type="compositionally biased region" description="Basic and acidic residues" evidence="2">
    <location>
        <begin position="167"/>
        <end position="178"/>
    </location>
</feature>
<reference evidence="3 4" key="1">
    <citation type="submission" date="2018-02" db="EMBL/GenBank/DDBJ databases">
        <authorList>
            <person name="Cohen D.B."/>
            <person name="Kent A.D."/>
        </authorList>
    </citation>
    <scope>NUCLEOTIDE SEQUENCE [LARGE SCALE GENOMIC DNA]</scope>
    <source>
        <strain evidence="3">1</strain>
    </source>
</reference>
<keyword evidence="1" id="KW-0175">Coiled coil</keyword>
<proteinExistence type="predicted"/>
<evidence type="ECO:0000256" key="2">
    <source>
        <dbReference type="SAM" id="MobiDB-lite"/>
    </source>
</evidence>
<feature type="region of interest" description="Disordered" evidence="2">
    <location>
        <begin position="161"/>
        <end position="190"/>
    </location>
</feature>
<name>A0A2N9JMH3_9ACTN</name>
<evidence type="ECO:0000313" key="3">
    <source>
        <dbReference type="EMBL" id="SPD88778.1"/>
    </source>
</evidence>
<protein>
    <submittedName>
        <fullName evidence="3">Uncharacterized protein</fullName>
    </submittedName>
</protein>
<dbReference type="InterPro" id="IPR029063">
    <property type="entry name" value="SAM-dependent_MTases_sf"/>
</dbReference>
<evidence type="ECO:0000256" key="1">
    <source>
        <dbReference type="SAM" id="Coils"/>
    </source>
</evidence>
<dbReference type="Gene3D" id="3.40.50.150">
    <property type="entry name" value="Vaccinia Virus protein VP39"/>
    <property type="match status" value="1"/>
</dbReference>
<dbReference type="InterPro" id="IPR008884">
    <property type="entry name" value="TylF_MeTrfase"/>
</dbReference>
<accession>A0A2N9JMH3</accession>
<organism evidence="3 4">
    <name type="scientific">Micropruina glycogenica</name>
    <dbReference type="NCBI Taxonomy" id="75385"/>
    <lineage>
        <taxon>Bacteria</taxon>
        <taxon>Bacillati</taxon>
        <taxon>Actinomycetota</taxon>
        <taxon>Actinomycetes</taxon>
        <taxon>Propionibacteriales</taxon>
        <taxon>Nocardioidaceae</taxon>
        <taxon>Micropruina</taxon>
    </lineage>
</organism>
<gene>
    <name evidence="3" type="ORF">MPLG2_3748</name>
</gene>
<dbReference type="KEGG" id="mgg:MPLG2_3748"/>